<keyword evidence="3 4" id="KW-0143">Chaperone</keyword>
<feature type="coiled-coil region" evidence="6">
    <location>
        <begin position="145"/>
        <end position="179"/>
    </location>
</feature>
<dbReference type="SUPFAM" id="SSF58014">
    <property type="entry name" value="Coiled-coil domain of nucleotide exchange factor GrpE"/>
    <property type="match status" value="1"/>
</dbReference>
<keyword evidence="4" id="KW-0496">Mitochondrion</keyword>
<accession>A0A1Y1HSL3</accession>
<evidence type="ECO:0000256" key="4">
    <source>
        <dbReference type="RuleBase" id="RU000640"/>
    </source>
</evidence>
<evidence type="ECO:0000256" key="2">
    <source>
        <dbReference type="ARBA" id="ARBA00009054"/>
    </source>
</evidence>
<keyword evidence="6" id="KW-0175">Coiled coil</keyword>
<dbReference type="PROSITE" id="PS01071">
    <property type="entry name" value="GRPE"/>
    <property type="match status" value="1"/>
</dbReference>
<dbReference type="InterPro" id="IPR013805">
    <property type="entry name" value="GrpE_CC"/>
</dbReference>
<dbReference type="PRINTS" id="PR00773">
    <property type="entry name" value="GRPEPROTEIN"/>
</dbReference>
<dbReference type="Pfam" id="PF01025">
    <property type="entry name" value="GrpE"/>
    <property type="match status" value="1"/>
</dbReference>
<dbReference type="PANTHER" id="PTHR21237:SF23">
    <property type="entry name" value="GRPE PROTEIN HOMOLOG, MITOCHONDRIAL"/>
    <property type="match status" value="1"/>
</dbReference>
<evidence type="ECO:0000256" key="6">
    <source>
        <dbReference type="SAM" id="Coils"/>
    </source>
</evidence>
<comment type="function">
    <text evidence="4">Essential component of the PAM complex, a complex required for the translocation of transit peptide-containing proteins from the inner membrane into the mitochondrial matrix in an ATP-dependent manner.</text>
</comment>
<dbReference type="GO" id="GO:0042803">
    <property type="term" value="F:protein homodimerization activity"/>
    <property type="evidence" value="ECO:0007669"/>
    <property type="project" value="InterPro"/>
</dbReference>
<feature type="compositionally biased region" description="Basic and acidic residues" evidence="7">
    <location>
        <begin position="118"/>
        <end position="134"/>
    </location>
</feature>
<dbReference type="STRING" id="105231.A0A1Y1HSL3"/>
<dbReference type="FunFam" id="2.30.22.10:FF:000002">
    <property type="entry name" value="GrpE protein homolog"/>
    <property type="match status" value="1"/>
</dbReference>
<evidence type="ECO:0000313" key="8">
    <source>
        <dbReference type="EMBL" id="GAQ81620.1"/>
    </source>
</evidence>
<dbReference type="OrthoDB" id="201635at2759"/>
<evidence type="ECO:0000256" key="3">
    <source>
        <dbReference type="ARBA" id="ARBA00023186"/>
    </source>
</evidence>
<dbReference type="Gene3D" id="2.30.22.10">
    <property type="entry name" value="Head domain of nucleotide exchange factor GrpE"/>
    <property type="match status" value="1"/>
</dbReference>
<evidence type="ECO:0000256" key="7">
    <source>
        <dbReference type="SAM" id="MobiDB-lite"/>
    </source>
</evidence>
<dbReference type="AlphaFoldDB" id="A0A1Y1HSL3"/>
<evidence type="ECO:0000256" key="5">
    <source>
        <dbReference type="RuleBase" id="RU004478"/>
    </source>
</evidence>
<sequence>MHRGSGVLRGAWQKRHGLERVIEQHAATFRTRALAATESVARNGSYPTTSAQAYCESHPLQNVGRAGSFSAPQSLSSFSSASWASQPCMAPAADAPGSTAGESQTGNGAEASTSGKAEASEARAKAGPAEGRDVDASKEELVQMLAEREVVLDEQGEQIKELQEKVLRTLAEMENLRERTAREADNTRKFALQGFARSLLDVADNLSRATGAVPEQFRKTNGTGGSEAEKALRSLLVGVNMTENQLQQVFKRHGLERSDPLGAPFDPNHHNAVFEVEDPSKPAGTVAHVMKAGYSLNDRVIRPADVGVVKGKEE</sequence>
<feature type="compositionally biased region" description="Polar residues" evidence="7">
    <location>
        <begin position="100"/>
        <end position="115"/>
    </location>
</feature>
<protein>
    <recommendedName>
        <fullName evidence="4">GrpE protein homolog</fullName>
    </recommendedName>
</protein>
<dbReference type="SUPFAM" id="SSF51064">
    <property type="entry name" value="Head domain of nucleotide exchange factor GrpE"/>
    <property type="match status" value="1"/>
</dbReference>
<dbReference type="InterPro" id="IPR000740">
    <property type="entry name" value="GrpE"/>
</dbReference>
<feature type="region of interest" description="Disordered" evidence="7">
    <location>
        <begin position="88"/>
        <end position="134"/>
    </location>
</feature>
<dbReference type="EMBL" id="DF237034">
    <property type="protein sequence ID" value="GAQ81620.1"/>
    <property type="molecule type" value="Genomic_DNA"/>
</dbReference>
<dbReference type="PANTHER" id="PTHR21237">
    <property type="entry name" value="GRPE PROTEIN"/>
    <property type="match status" value="1"/>
</dbReference>
<dbReference type="CDD" id="cd00446">
    <property type="entry name" value="GrpE"/>
    <property type="match status" value="1"/>
</dbReference>
<comment type="subcellular location">
    <subcellularLocation>
        <location evidence="1 4">Mitochondrion matrix</location>
    </subcellularLocation>
</comment>
<dbReference type="Proteomes" id="UP000054558">
    <property type="component" value="Unassembled WGS sequence"/>
</dbReference>
<dbReference type="GO" id="GO:0051087">
    <property type="term" value="F:protein-folding chaperone binding"/>
    <property type="evidence" value="ECO:0007669"/>
    <property type="project" value="InterPro"/>
</dbReference>
<name>A0A1Y1HSL3_KLENI</name>
<keyword evidence="9" id="KW-1185">Reference proteome</keyword>
<dbReference type="InterPro" id="IPR009012">
    <property type="entry name" value="GrpE_head"/>
</dbReference>
<gene>
    <name evidence="8" type="ORF">KFL_000850360</name>
</gene>
<dbReference type="GO" id="GO:0001405">
    <property type="term" value="C:PAM complex, Tim23 associated import motor"/>
    <property type="evidence" value="ECO:0000318"/>
    <property type="project" value="GO_Central"/>
</dbReference>
<dbReference type="Gene3D" id="3.90.20.20">
    <property type="match status" value="1"/>
</dbReference>
<comment type="similarity">
    <text evidence="2 5">Belongs to the GrpE family.</text>
</comment>
<dbReference type="GO" id="GO:0006457">
    <property type="term" value="P:protein folding"/>
    <property type="evidence" value="ECO:0007669"/>
    <property type="project" value="InterPro"/>
</dbReference>
<evidence type="ECO:0000256" key="1">
    <source>
        <dbReference type="ARBA" id="ARBA00004305"/>
    </source>
</evidence>
<dbReference type="HAMAP" id="MF_01151">
    <property type="entry name" value="GrpE"/>
    <property type="match status" value="1"/>
</dbReference>
<reference evidence="8 9" key="1">
    <citation type="journal article" date="2014" name="Nat. Commun.">
        <title>Klebsormidium flaccidum genome reveals primary factors for plant terrestrial adaptation.</title>
        <authorList>
            <person name="Hori K."/>
            <person name="Maruyama F."/>
            <person name="Fujisawa T."/>
            <person name="Togashi T."/>
            <person name="Yamamoto N."/>
            <person name="Seo M."/>
            <person name="Sato S."/>
            <person name="Yamada T."/>
            <person name="Mori H."/>
            <person name="Tajima N."/>
            <person name="Moriyama T."/>
            <person name="Ikeuchi M."/>
            <person name="Watanabe M."/>
            <person name="Wada H."/>
            <person name="Kobayashi K."/>
            <person name="Saito M."/>
            <person name="Masuda T."/>
            <person name="Sasaki-Sekimoto Y."/>
            <person name="Mashiguchi K."/>
            <person name="Awai K."/>
            <person name="Shimojima M."/>
            <person name="Masuda S."/>
            <person name="Iwai M."/>
            <person name="Nobusawa T."/>
            <person name="Narise T."/>
            <person name="Kondo S."/>
            <person name="Saito H."/>
            <person name="Sato R."/>
            <person name="Murakawa M."/>
            <person name="Ihara Y."/>
            <person name="Oshima-Yamada Y."/>
            <person name="Ohtaka K."/>
            <person name="Satoh M."/>
            <person name="Sonobe K."/>
            <person name="Ishii M."/>
            <person name="Ohtani R."/>
            <person name="Kanamori-Sato M."/>
            <person name="Honoki R."/>
            <person name="Miyazaki D."/>
            <person name="Mochizuki H."/>
            <person name="Umetsu J."/>
            <person name="Higashi K."/>
            <person name="Shibata D."/>
            <person name="Kamiya Y."/>
            <person name="Sato N."/>
            <person name="Nakamura Y."/>
            <person name="Tabata S."/>
            <person name="Ida S."/>
            <person name="Kurokawa K."/>
            <person name="Ohta H."/>
        </authorList>
    </citation>
    <scope>NUCLEOTIDE SEQUENCE [LARGE SCALE GENOMIC DNA]</scope>
    <source>
        <strain evidence="8 9">NIES-2285</strain>
    </source>
</reference>
<organism evidence="8 9">
    <name type="scientific">Klebsormidium nitens</name>
    <name type="common">Green alga</name>
    <name type="synonym">Ulothrix nitens</name>
    <dbReference type="NCBI Taxonomy" id="105231"/>
    <lineage>
        <taxon>Eukaryota</taxon>
        <taxon>Viridiplantae</taxon>
        <taxon>Streptophyta</taxon>
        <taxon>Klebsormidiophyceae</taxon>
        <taxon>Klebsormidiales</taxon>
        <taxon>Klebsormidiaceae</taxon>
        <taxon>Klebsormidium</taxon>
    </lineage>
</organism>
<evidence type="ECO:0000313" key="9">
    <source>
        <dbReference type="Proteomes" id="UP000054558"/>
    </source>
</evidence>
<dbReference type="GO" id="GO:0030150">
    <property type="term" value="P:protein import into mitochondrial matrix"/>
    <property type="evidence" value="ECO:0000318"/>
    <property type="project" value="GO_Central"/>
</dbReference>
<dbReference type="GO" id="GO:0000774">
    <property type="term" value="F:adenyl-nucleotide exchange factor activity"/>
    <property type="evidence" value="ECO:0000318"/>
    <property type="project" value="GO_Central"/>
</dbReference>
<dbReference type="OMA" id="CNRFHSL"/>
<proteinExistence type="inferred from homology"/>
<dbReference type="GO" id="GO:0051082">
    <property type="term" value="F:unfolded protein binding"/>
    <property type="evidence" value="ECO:0000318"/>
    <property type="project" value="GO_Central"/>
</dbReference>